<keyword evidence="3" id="KW-1185">Reference proteome</keyword>
<feature type="signal peptide" evidence="1">
    <location>
        <begin position="1"/>
        <end position="29"/>
    </location>
</feature>
<gene>
    <name evidence="2" type="ORF">DIZ80_08110</name>
</gene>
<sequence length="976" mass="104961">MNNSISSLNFKFPFLVLLLSLLTACGGGSSDGASNSESLTADYCALMTPSVLQGESGDVVNIITSEQIEKIRFDVVGIDTIASYEFFPGVVSGEGYFFTIPVLPEFGMEGGEAKLYVSQGEKSCDLGMFTIDALPVTVRENTTSKTIDALDTTMQNLFLSYGFDATTHNPATTTNPVHFQLGILNDVLYGNGEASLDAMRQSFASLSDEDRLLLDSLIGKLNLDLEMIKIADAHAVVAPVVLKTTTQTDNNIDVNFPKSQLILQKVTDLSVRPLLATDTCAPDFIDAQVSKEVITTAEGLSNAMLEAKKAQDRIDNPEFNATNVGTMLNMAGFAGPAGTTVAVIGGASLLIMDFSNKKLARLLPTKINIKLEVTPSAYIEEDYMEWSGNAAPIWRASATATSEGMNLTKTMLDSALTASNVAPISSISSSTLLPFSEAANRNFDDRNGVDCLSVPSYSWPNLDVSGDAWITAEIDGSSFILENHRKLKPVTEGDSILTVKLNKELFPVVSGTLGDTEKDITIGNNPKRVTYTQSRVKADSPGAEVEFTAVIENSKVPESYMLEVSPATLVSEAVIGNQVRFTIKTPDNKDLFPVTVKLTSLSMELEVYSPTEGSAEAYLNVDVKLDRQDALSCVEIGDEVSLLATVTGANDETVTWLPLSGATLVDGGNNLARITPAQEGNIVISARSNEDPDVVTEYSLRVQKCDARVFTYLETASKFEGPETLGTCPNQPPEYVTEDTSVYGEMIDPGVSLIHPLDVTNGVTLNFSHALAETVTSHGDGCNTYNNYQSASLNGSVGHSANSGEILINATGYVEGSCAETGIIDRPPECKTGESLLLLSATHYFNHTQETTYNLSIDLSCNLVDWNYNLSGGALANWRQIIFIRDENDNDVPVTDLLDIASIADMSEFVAPRGCNDSTGSLLQLNKQMTLLAPPENKTYFIGFNSSLMFGIGANPEENMDNQSINISGGYTISKQ</sequence>
<dbReference type="Proteomes" id="UP000254266">
    <property type="component" value="Unassembled WGS sequence"/>
</dbReference>
<feature type="chain" id="PRO_5016629089" description="Dystroglycan-type cadherin-like domain-containing protein" evidence="1">
    <location>
        <begin position="30"/>
        <end position="976"/>
    </location>
</feature>
<evidence type="ECO:0008006" key="4">
    <source>
        <dbReference type="Google" id="ProtNLM"/>
    </source>
</evidence>
<evidence type="ECO:0000256" key="1">
    <source>
        <dbReference type="SAM" id="SignalP"/>
    </source>
</evidence>
<name>A0A370DIV0_9GAMM</name>
<keyword evidence="1" id="KW-0732">Signal</keyword>
<organism evidence="2 3">
    <name type="scientific">endosymbiont of Galathealinum brachiosum</name>
    <dbReference type="NCBI Taxonomy" id="2200906"/>
    <lineage>
        <taxon>Bacteria</taxon>
        <taxon>Pseudomonadati</taxon>
        <taxon>Pseudomonadota</taxon>
        <taxon>Gammaproteobacteria</taxon>
        <taxon>sulfur-oxidizing symbionts</taxon>
    </lineage>
</organism>
<dbReference type="AlphaFoldDB" id="A0A370DIV0"/>
<reference evidence="2 3" key="1">
    <citation type="journal article" date="2018" name="ISME J.">
        <title>Endosymbiont genomes yield clues of tubeworm success.</title>
        <authorList>
            <person name="Li Y."/>
            <person name="Liles M.R."/>
            <person name="Halanych K.M."/>
        </authorList>
    </citation>
    <scope>NUCLEOTIDE SEQUENCE [LARGE SCALE GENOMIC DNA]</scope>
    <source>
        <strain evidence="2">A1464</strain>
    </source>
</reference>
<dbReference type="EMBL" id="QFXC01000008">
    <property type="protein sequence ID" value="RDH84086.1"/>
    <property type="molecule type" value="Genomic_DNA"/>
</dbReference>
<evidence type="ECO:0000313" key="3">
    <source>
        <dbReference type="Proteomes" id="UP000254266"/>
    </source>
</evidence>
<protein>
    <recommendedName>
        <fullName evidence="4">Dystroglycan-type cadherin-like domain-containing protein</fullName>
    </recommendedName>
</protein>
<comment type="caution">
    <text evidence="2">The sequence shown here is derived from an EMBL/GenBank/DDBJ whole genome shotgun (WGS) entry which is preliminary data.</text>
</comment>
<accession>A0A370DIV0</accession>
<proteinExistence type="predicted"/>
<evidence type="ECO:0000313" key="2">
    <source>
        <dbReference type="EMBL" id="RDH84086.1"/>
    </source>
</evidence>